<reference evidence="1" key="1">
    <citation type="submission" date="2020-05" db="EMBL/GenBank/DDBJ databases">
        <authorList>
            <person name="Chiriac C."/>
            <person name="Salcher M."/>
            <person name="Ghai R."/>
            <person name="Kavagutti S V."/>
        </authorList>
    </citation>
    <scope>NUCLEOTIDE SEQUENCE</scope>
</reference>
<dbReference type="Gene3D" id="3.30.2350.10">
    <property type="entry name" value="Pseudouridine synthase"/>
    <property type="match status" value="1"/>
</dbReference>
<dbReference type="PANTHER" id="PTHR47683">
    <property type="entry name" value="PSEUDOURIDINE SYNTHASE FAMILY PROTEIN-RELATED"/>
    <property type="match status" value="1"/>
</dbReference>
<dbReference type="EMBL" id="CAEZSR010000314">
    <property type="protein sequence ID" value="CAB4600087.1"/>
    <property type="molecule type" value="Genomic_DNA"/>
</dbReference>
<proteinExistence type="predicted"/>
<evidence type="ECO:0000313" key="1">
    <source>
        <dbReference type="EMBL" id="CAB4600087.1"/>
    </source>
</evidence>
<accession>A0A6J6GFS1</accession>
<dbReference type="SUPFAM" id="SSF55120">
    <property type="entry name" value="Pseudouridine synthase"/>
    <property type="match status" value="1"/>
</dbReference>
<dbReference type="InterPro" id="IPR020103">
    <property type="entry name" value="PsdUridine_synth_cat_dom_sf"/>
</dbReference>
<dbReference type="AlphaFoldDB" id="A0A6J6GFS1"/>
<dbReference type="GO" id="GO:0001522">
    <property type="term" value="P:pseudouridine synthesis"/>
    <property type="evidence" value="ECO:0007669"/>
    <property type="project" value="InterPro"/>
</dbReference>
<gene>
    <name evidence="1" type="ORF">UFOPK1493_04263</name>
</gene>
<name>A0A6J6GFS1_9ZZZZ</name>
<organism evidence="1">
    <name type="scientific">freshwater metagenome</name>
    <dbReference type="NCBI Taxonomy" id="449393"/>
    <lineage>
        <taxon>unclassified sequences</taxon>
        <taxon>metagenomes</taxon>
        <taxon>ecological metagenomes</taxon>
    </lineage>
</organism>
<dbReference type="GO" id="GO:0003723">
    <property type="term" value="F:RNA binding"/>
    <property type="evidence" value="ECO:0007669"/>
    <property type="project" value="InterPro"/>
</dbReference>
<dbReference type="PANTHER" id="PTHR47683:SF2">
    <property type="entry name" value="RNA-BINDING S4 DOMAIN-CONTAINING PROTEIN"/>
    <property type="match status" value="1"/>
</dbReference>
<dbReference type="GO" id="GO:0009982">
    <property type="term" value="F:pseudouridine synthase activity"/>
    <property type="evidence" value="ECO:0007669"/>
    <property type="project" value="InterPro"/>
</dbReference>
<protein>
    <submittedName>
        <fullName evidence="1">Unannotated protein</fullName>
    </submittedName>
</protein>
<sequence>MVPLEAEASGLIVLTHDGRVWRRLTEDLATIEQELLVGVEGRLAPYGLHKLAQGLTFEGRELPPCKVSWQNETTRRFAITGVMPGQLRAMCAQVGLAVTTIRRQRIGRIAIGKGPEGAMPPGQWRYLPVGERF</sequence>
<dbReference type="InterPro" id="IPR050343">
    <property type="entry name" value="RsuA_PseudoU_synthase"/>
</dbReference>